<reference evidence="2" key="1">
    <citation type="journal article" date="2023" name="G3 (Bethesda)">
        <title>Whole genome assemblies of Zophobas morio and Tenebrio molitor.</title>
        <authorList>
            <person name="Kaur S."/>
            <person name="Stinson S.A."/>
            <person name="diCenzo G.C."/>
        </authorList>
    </citation>
    <scope>NUCLEOTIDE SEQUENCE</scope>
    <source>
        <strain evidence="2">QUZm001</strain>
    </source>
</reference>
<organism evidence="2 3">
    <name type="scientific">Zophobas morio</name>
    <dbReference type="NCBI Taxonomy" id="2755281"/>
    <lineage>
        <taxon>Eukaryota</taxon>
        <taxon>Metazoa</taxon>
        <taxon>Ecdysozoa</taxon>
        <taxon>Arthropoda</taxon>
        <taxon>Hexapoda</taxon>
        <taxon>Insecta</taxon>
        <taxon>Pterygota</taxon>
        <taxon>Neoptera</taxon>
        <taxon>Endopterygota</taxon>
        <taxon>Coleoptera</taxon>
        <taxon>Polyphaga</taxon>
        <taxon>Cucujiformia</taxon>
        <taxon>Tenebrionidae</taxon>
        <taxon>Zophobas</taxon>
    </lineage>
</organism>
<evidence type="ECO:0000256" key="1">
    <source>
        <dbReference type="SAM" id="SignalP"/>
    </source>
</evidence>
<keyword evidence="3" id="KW-1185">Reference proteome</keyword>
<protein>
    <submittedName>
        <fullName evidence="2">Uncharacterized protein</fullName>
    </submittedName>
</protein>
<keyword evidence="1" id="KW-0732">Signal</keyword>
<evidence type="ECO:0000313" key="3">
    <source>
        <dbReference type="Proteomes" id="UP001168821"/>
    </source>
</evidence>
<feature type="signal peptide" evidence="1">
    <location>
        <begin position="1"/>
        <end position="19"/>
    </location>
</feature>
<name>A0AA38HV66_9CUCU</name>
<dbReference type="PANTHER" id="PTHR37685">
    <property type="entry name" value="GEO11136P1-RELATED"/>
    <property type="match status" value="1"/>
</dbReference>
<gene>
    <name evidence="2" type="ORF">Zmor_026730</name>
</gene>
<dbReference type="InterPro" id="IPR031734">
    <property type="entry name" value="MBF2"/>
</dbReference>
<sequence length="344" mass="40083">MRVLLLIVALVAFIVKSEAQNSTQWNATAPVDTPVINRPGWNLPRFNRSQWDFGFNRTQQNPSVNRTQLLGQILNQNQNKTSWKNQFFDRTNNQAKNRTNGRHQLLNNTLANITSKNSSRRNGTIFYRPKRSDRTWVVPVSNQTADLNRSQWDVPAFNRTQLLGQILNQNQNKTSWKNQFFDRTNNQAKNRTNGRQQLLNNTLANITSRNTSRWNGTIYRPRRSDPKWVPPVSNHTWNQTTHNGDVIVGQIGYLDRLLFNQTYRKESRWWSGREKSIEYPHDLGKYGVNRQETITAIRIYNKFLDGLHSSAKISSGGVGYRYVKIKLSSPWNKGFEYLVQIFGR</sequence>
<dbReference type="EMBL" id="JALNTZ010000008">
    <property type="protein sequence ID" value="KAJ3644056.1"/>
    <property type="molecule type" value="Genomic_DNA"/>
</dbReference>
<dbReference type="Proteomes" id="UP001168821">
    <property type="component" value="Unassembled WGS sequence"/>
</dbReference>
<accession>A0AA38HV66</accession>
<dbReference type="AlphaFoldDB" id="A0AA38HV66"/>
<proteinExistence type="predicted"/>
<dbReference type="Pfam" id="PF15868">
    <property type="entry name" value="MBF2"/>
    <property type="match status" value="1"/>
</dbReference>
<feature type="chain" id="PRO_5041348884" evidence="1">
    <location>
        <begin position="20"/>
        <end position="344"/>
    </location>
</feature>
<dbReference type="PANTHER" id="PTHR37685:SF1">
    <property type="entry name" value="GEO11136P1-RELATED"/>
    <property type="match status" value="1"/>
</dbReference>
<comment type="caution">
    <text evidence="2">The sequence shown here is derived from an EMBL/GenBank/DDBJ whole genome shotgun (WGS) entry which is preliminary data.</text>
</comment>
<evidence type="ECO:0000313" key="2">
    <source>
        <dbReference type="EMBL" id="KAJ3644056.1"/>
    </source>
</evidence>